<proteinExistence type="predicted"/>
<dbReference type="EMBL" id="OX596110">
    <property type="protein sequence ID" value="CAN0313125.1"/>
    <property type="molecule type" value="Genomic_DNA"/>
</dbReference>
<evidence type="ECO:0000313" key="2">
    <source>
        <dbReference type="Proteomes" id="UP001162501"/>
    </source>
</evidence>
<reference evidence="1" key="1">
    <citation type="submission" date="2023-05" db="EMBL/GenBank/DDBJ databases">
        <authorList>
            <consortium name="ELIXIR-Norway"/>
        </authorList>
    </citation>
    <scope>NUCLEOTIDE SEQUENCE</scope>
</reference>
<reference evidence="1" key="2">
    <citation type="submission" date="2025-03" db="EMBL/GenBank/DDBJ databases">
        <authorList>
            <consortium name="ELIXIR-Norway"/>
            <consortium name="Elixir Norway"/>
        </authorList>
    </citation>
    <scope>NUCLEOTIDE SEQUENCE</scope>
</reference>
<accession>A0AC59Z8L3</accession>
<dbReference type="Proteomes" id="UP001162501">
    <property type="component" value="Chromosome 26"/>
</dbReference>
<evidence type="ECO:0000313" key="1">
    <source>
        <dbReference type="EMBL" id="CAN0313125.1"/>
    </source>
</evidence>
<sequence>MATLSSVLAWRIPWAEEHGRLQSTGSQTQTCLSTGHTGMGTPPPPPAPPEQSAVRKQMGHWAAAAPRPGTAPAHSTTLLLADIHATGTDVVQSRVQLQAVSFVSMQQ</sequence>
<organism evidence="1 2">
    <name type="scientific">Rangifer tarandus platyrhynchus</name>
    <name type="common">Svalbard reindeer</name>
    <dbReference type="NCBI Taxonomy" id="3082113"/>
    <lineage>
        <taxon>Eukaryota</taxon>
        <taxon>Metazoa</taxon>
        <taxon>Chordata</taxon>
        <taxon>Craniata</taxon>
        <taxon>Vertebrata</taxon>
        <taxon>Euteleostomi</taxon>
        <taxon>Mammalia</taxon>
        <taxon>Eutheria</taxon>
        <taxon>Laurasiatheria</taxon>
        <taxon>Artiodactyla</taxon>
        <taxon>Ruminantia</taxon>
        <taxon>Pecora</taxon>
        <taxon>Cervidae</taxon>
        <taxon>Odocoileinae</taxon>
        <taxon>Rangifer</taxon>
    </lineage>
</organism>
<name>A0AC59Z8L3_RANTA</name>
<gene>
    <name evidence="1" type="ORF">MRATA1EN22A_LOCUS15432</name>
</gene>
<protein>
    <submittedName>
        <fullName evidence="1">Uncharacterized protein</fullName>
    </submittedName>
</protein>